<dbReference type="Pfam" id="PF13424">
    <property type="entry name" value="TPR_12"/>
    <property type="match status" value="1"/>
</dbReference>
<dbReference type="SMART" id="SM00028">
    <property type="entry name" value="TPR"/>
    <property type="match status" value="4"/>
</dbReference>
<dbReference type="eggNOG" id="KOG1124">
    <property type="taxonomic scope" value="Eukaryota"/>
</dbReference>
<dbReference type="Pfam" id="PF13181">
    <property type="entry name" value="TPR_8"/>
    <property type="match status" value="1"/>
</dbReference>
<evidence type="ECO:0000313" key="3">
    <source>
        <dbReference type="EMBL" id="BAM82191.1"/>
    </source>
</evidence>
<dbReference type="GO" id="GO:0003729">
    <property type="term" value="F:mRNA binding"/>
    <property type="evidence" value="ECO:0007669"/>
    <property type="project" value="InterPro"/>
</dbReference>
<protein>
    <submittedName>
        <fullName evidence="3">Uncharacterized protein</fullName>
    </submittedName>
</protein>
<organism evidence="3 4">
    <name type="scientific">Cyanidioschyzon merolae (strain NIES-3377 / 10D)</name>
    <name type="common">Unicellular red alga</name>
    <dbReference type="NCBI Taxonomy" id="280699"/>
    <lineage>
        <taxon>Eukaryota</taxon>
        <taxon>Rhodophyta</taxon>
        <taxon>Bangiophyceae</taxon>
        <taxon>Cyanidiales</taxon>
        <taxon>Cyanidiaceae</taxon>
        <taxon>Cyanidioschyzon</taxon>
    </lineage>
</organism>
<dbReference type="STRING" id="280699.M1UVV2"/>
<dbReference type="RefSeq" id="XP_005538227.1">
    <property type="nucleotide sequence ID" value="XM_005538170.1"/>
</dbReference>
<proteinExistence type="predicted"/>
<dbReference type="InterPro" id="IPR019734">
    <property type="entry name" value="TPR_rpt"/>
</dbReference>
<evidence type="ECO:0000256" key="1">
    <source>
        <dbReference type="PROSITE-ProRule" id="PRU00339"/>
    </source>
</evidence>
<dbReference type="HOGENOM" id="CLU_403010_0_0_1"/>
<evidence type="ECO:0000256" key="2">
    <source>
        <dbReference type="SAM" id="MobiDB-lite"/>
    </source>
</evidence>
<dbReference type="Gramene" id="CMQ328CT">
    <property type="protein sequence ID" value="CMQ328CT"/>
    <property type="gene ID" value="CMQ328C"/>
</dbReference>
<dbReference type="OrthoDB" id="2624at2759"/>
<dbReference type="InterPro" id="IPR003107">
    <property type="entry name" value="HAT"/>
</dbReference>
<keyword evidence="1" id="KW-0802">TPR repeat</keyword>
<dbReference type="Gene3D" id="1.25.40.10">
    <property type="entry name" value="Tetratricopeptide repeat domain"/>
    <property type="match status" value="3"/>
</dbReference>
<feature type="region of interest" description="Disordered" evidence="2">
    <location>
        <begin position="543"/>
        <end position="569"/>
    </location>
</feature>
<feature type="repeat" description="TPR" evidence="1">
    <location>
        <begin position="427"/>
        <end position="460"/>
    </location>
</feature>
<dbReference type="PANTHER" id="PTHR44917:SF1">
    <property type="entry name" value="PROTEIN HIGH CHLOROPHYLL FLUORESCENT 107"/>
    <property type="match status" value="1"/>
</dbReference>
<dbReference type="SUPFAM" id="SSF48452">
    <property type="entry name" value="TPR-like"/>
    <property type="match status" value="2"/>
</dbReference>
<dbReference type="InterPro" id="IPR044624">
    <property type="entry name" value="Mbb1-like"/>
</dbReference>
<gene>
    <name evidence="3" type="ORF">CYME_CMQ328C</name>
</gene>
<dbReference type="PANTHER" id="PTHR44917">
    <property type="entry name" value="PROTEIN HIGH CHLOROPHYLL FLUORESCENT 107"/>
    <property type="match status" value="1"/>
</dbReference>
<dbReference type="SMART" id="SM00386">
    <property type="entry name" value="HAT"/>
    <property type="match status" value="5"/>
</dbReference>
<dbReference type="EMBL" id="AP006499">
    <property type="protein sequence ID" value="BAM82191.1"/>
    <property type="molecule type" value="Genomic_DNA"/>
</dbReference>
<dbReference type="PROSITE" id="PS50005">
    <property type="entry name" value="TPR"/>
    <property type="match status" value="2"/>
</dbReference>
<dbReference type="Proteomes" id="UP000007014">
    <property type="component" value="Chromosome 17"/>
</dbReference>
<dbReference type="KEGG" id="cme:CYME_CMQ328C"/>
<keyword evidence="4" id="KW-1185">Reference proteome</keyword>
<dbReference type="AlphaFoldDB" id="M1UVV2"/>
<reference evidence="3 4" key="2">
    <citation type="journal article" date="2007" name="BMC Biol.">
        <title>A 100%-complete sequence reveals unusually simple genomic features in the hot-spring red alga Cyanidioschyzon merolae.</title>
        <authorList>
            <person name="Nozaki H."/>
            <person name="Takano H."/>
            <person name="Misumi O."/>
            <person name="Terasawa K."/>
            <person name="Matsuzaki M."/>
            <person name="Maruyama S."/>
            <person name="Nishida K."/>
            <person name="Yagisawa F."/>
            <person name="Yoshida Y."/>
            <person name="Fujiwara T."/>
            <person name="Takio S."/>
            <person name="Tamura K."/>
            <person name="Chung S.J."/>
            <person name="Nakamura S."/>
            <person name="Kuroiwa H."/>
            <person name="Tanaka K."/>
            <person name="Sato N."/>
            <person name="Kuroiwa T."/>
        </authorList>
    </citation>
    <scope>NUCLEOTIDE SEQUENCE [LARGE SCALE GENOMIC DNA]</scope>
    <source>
        <strain evidence="3 4">10D</strain>
    </source>
</reference>
<feature type="repeat" description="TPR" evidence="1">
    <location>
        <begin position="355"/>
        <end position="388"/>
    </location>
</feature>
<evidence type="ECO:0000313" key="4">
    <source>
        <dbReference type="Proteomes" id="UP000007014"/>
    </source>
</evidence>
<reference evidence="3 4" key="1">
    <citation type="journal article" date="2004" name="Nature">
        <title>Genome sequence of the ultrasmall unicellular red alga Cyanidioschyzon merolae 10D.</title>
        <authorList>
            <person name="Matsuzaki M."/>
            <person name="Misumi O."/>
            <person name="Shin-i T."/>
            <person name="Maruyama S."/>
            <person name="Takahara M."/>
            <person name="Miyagishima S."/>
            <person name="Mori T."/>
            <person name="Nishida K."/>
            <person name="Yagisawa F."/>
            <person name="Nishida K."/>
            <person name="Yoshida Y."/>
            <person name="Nishimura Y."/>
            <person name="Nakao S."/>
            <person name="Kobayashi T."/>
            <person name="Momoyama Y."/>
            <person name="Higashiyama T."/>
            <person name="Minoda A."/>
            <person name="Sano M."/>
            <person name="Nomoto H."/>
            <person name="Oishi K."/>
            <person name="Hayashi H."/>
            <person name="Ohta F."/>
            <person name="Nishizaka S."/>
            <person name="Haga S."/>
            <person name="Miura S."/>
            <person name="Morishita T."/>
            <person name="Kabeya Y."/>
            <person name="Terasawa K."/>
            <person name="Suzuki Y."/>
            <person name="Ishii Y."/>
            <person name="Asakawa S."/>
            <person name="Takano H."/>
            <person name="Ohta N."/>
            <person name="Kuroiwa H."/>
            <person name="Tanaka K."/>
            <person name="Shimizu N."/>
            <person name="Sugano S."/>
            <person name="Sato N."/>
            <person name="Nozaki H."/>
            <person name="Ogasawara N."/>
            <person name="Kohara Y."/>
            <person name="Kuroiwa T."/>
        </authorList>
    </citation>
    <scope>NUCLEOTIDE SEQUENCE [LARGE SCALE GENOMIC DNA]</scope>
    <source>
        <strain evidence="3 4">10D</strain>
    </source>
</reference>
<dbReference type="GO" id="GO:0003727">
    <property type="term" value="F:single-stranded RNA binding"/>
    <property type="evidence" value="ECO:0007669"/>
    <property type="project" value="TreeGrafter"/>
</dbReference>
<dbReference type="InterPro" id="IPR011990">
    <property type="entry name" value="TPR-like_helical_dom_sf"/>
</dbReference>
<dbReference type="GeneID" id="16996285"/>
<dbReference type="GO" id="GO:0006417">
    <property type="term" value="P:regulation of translation"/>
    <property type="evidence" value="ECO:0007669"/>
    <property type="project" value="TreeGrafter"/>
</dbReference>
<name>M1UVV2_CYAM1</name>
<sequence>MSSFHGIIGEKNLGFCSVTAVSRCTPKAFSTGAWRRGSGISRRPPGRFSAVATLTVSEEVADEVRCPRLWRNSSCVYPAPRTFGTAFYYVETRRFEAARQLFEELVWQHPFDARIWVGFGQCEAEAALAEPTIYTDDEKNGLVGGDIMRRDGTAELELSAVDDLTWASSVFHRLHGVARARAVFRRGLIRAGGVWNESTVDENGTVPVHTFADYIGTEFVPDIEGWNEKDAEAGRWCSASKLYHAWALAEVRFLEQQELRRSMSSVSKKLVPLHKNEKRPETDSSRRPSNCAGARLVRRLFELSARAVNGRDPITWQAWVRFEASLGLGVTRARELFKLGVASVEQINPTCKELACLYQTWGVLEQREHRYDEAICCYERAVALNPNHARTLHAWGMLEQQRGRIDEARVLFERAIEVSNGSPHTAPAAYNLLGKLEWRQGRLDKARMLFQKGLEIAPGDRHLCHAMASLERHCGNYELAREYFARCTKLDELVVRDWAEMETRDVGFADIQLGEASRLGEAIEALSMLHLFTRTDEDISTCSCDEKSVKPGNESLGQQPQDPPAFQRPGSMQCGTLKSREAANEPYRRLLSWFYERLKHDQTLLNTLAKNNAVRADQLRLWITRRGEDDITAFRAWARSMAQSQPKLLRMLFRVPGPMNAFGFKIASNERKGPGRSHLRSGK</sequence>
<dbReference type="GO" id="GO:0006397">
    <property type="term" value="P:mRNA processing"/>
    <property type="evidence" value="ECO:0007669"/>
    <property type="project" value="InterPro"/>
</dbReference>
<accession>M1UVV2</accession>